<organism evidence="1 2">
    <name type="scientific">Trachymyrmex septentrionalis</name>
    <dbReference type="NCBI Taxonomy" id="34720"/>
    <lineage>
        <taxon>Eukaryota</taxon>
        <taxon>Metazoa</taxon>
        <taxon>Ecdysozoa</taxon>
        <taxon>Arthropoda</taxon>
        <taxon>Hexapoda</taxon>
        <taxon>Insecta</taxon>
        <taxon>Pterygota</taxon>
        <taxon>Neoptera</taxon>
        <taxon>Endopterygota</taxon>
        <taxon>Hymenoptera</taxon>
        <taxon>Apocrita</taxon>
        <taxon>Aculeata</taxon>
        <taxon>Formicoidea</taxon>
        <taxon>Formicidae</taxon>
        <taxon>Myrmicinae</taxon>
        <taxon>Trachymyrmex</taxon>
    </lineage>
</organism>
<dbReference type="EMBL" id="KQ981606">
    <property type="protein sequence ID" value="KYN39590.1"/>
    <property type="molecule type" value="Genomic_DNA"/>
</dbReference>
<accession>A0A195FFW7</accession>
<keyword evidence="2" id="KW-1185">Reference proteome</keyword>
<protein>
    <submittedName>
        <fullName evidence="1">Uncharacterized protein</fullName>
    </submittedName>
</protein>
<name>A0A195FFW7_9HYME</name>
<evidence type="ECO:0000313" key="2">
    <source>
        <dbReference type="Proteomes" id="UP000078541"/>
    </source>
</evidence>
<evidence type="ECO:0000313" key="1">
    <source>
        <dbReference type="EMBL" id="KYN39590.1"/>
    </source>
</evidence>
<dbReference type="Proteomes" id="UP000078541">
    <property type="component" value="Unassembled WGS sequence"/>
</dbReference>
<gene>
    <name evidence="1" type="ORF">ALC56_06084</name>
</gene>
<dbReference type="AlphaFoldDB" id="A0A195FFW7"/>
<proteinExistence type="predicted"/>
<sequence>MTTPPNRNELHPTLQREMRYGITNRLSQWNSRKSGIPKNCGICTSINEHVGACESAQSDSEHCDLSRLSRLSSCGGDFLLRNNMNDQNY</sequence>
<reference evidence="1 2" key="1">
    <citation type="submission" date="2016-03" db="EMBL/GenBank/DDBJ databases">
        <title>Trachymyrmex septentrionalis WGS genome.</title>
        <authorList>
            <person name="Nygaard S."/>
            <person name="Hu H."/>
            <person name="Boomsma J."/>
            <person name="Zhang G."/>
        </authorList>
    </citation>
    <scope>NUCLEOTIDE SEQUENCE [LARGE SCALE GENOMIC DNA]</scope>
    <source>
        <strain evidence="1">Tsep2-gDNA-1</strain>
        <tissue evidence="1">Whole body</tissue>
    </source>
</reference>